<feature type="domain" description="Radical SAM core" evidence="11">
    <location>
        <begin position="26"/>
        <end position="248"/>
    </location>
</feature>
<dbReference type="PIRSF" id="PIRSF000371">
    <property type="entry name" value="PFL_act_enz"/>
    <property type="match status" value="1"/>
</dbReference>
<comment type="similarity">
    <text evidence="2 10">Belongs to the organic radical-activating enzymes family.</text>
</comment>
<evidence type="ECO:0000256" key="7">
    <source>
        <dbReference type="ARBA" id="ARBA00023002"/>
    </source>
</evidence>
<keyword evidence="3 10" id="KW-0004">4Fe-4S</keyword>
<proteinExistence type="inferred from homology"/>
<dbReference type="InterPro" id="IPR013785">
    <property type="entry name" value="Aldolase_TIM"/>
</dbReference>
<name>A0A1G8G9F7_9RHOO</name>
<dbReference type="PANTHER" id="PTHR30352:SF5">
    <property type="entry name" value="PYRUVATE FORMATE-LYASE 1-ACTIVATING ENZYME"/>
    <property type="match status" value="1"/>
</dbReference>
<keyword evidence="8 10" id="KW-0408">Iron</keyword>
<dbReference type="InterPro" id="IPR001989">
    <property type="entry name" value="Radical_activat_CS"/>
</dbReference>
<dbReference type="NCBIfam" id="TIGR02493">
    <property type="entry name" value="PFLA"/>
    <property type="match status" value="1"/>
</dbReference>
<keyword evidence="10" id="KW-0963">Cytoplasm</keyword>
<keyword evidence="13" id="KW-1185">Reference proteome</keyword>
<dbReference type="GO" id="GO:0051539">
    <property type="term" value="F:4 iron, 4 sulfur cluster binding"/>
    <property type="evidence" value="ECO:0007669"/>
    <property type="project" value="UniProtKB-UniRule"/>
</dbReference>
<dbReference type="CDD" id="cd01335">
    <property type="entry name" value="Radical_SAM"/>
    <property type="match status" value="1"/>
</dbReference>
<dbReference type="InterPro" id="IPR012838">
    <property type="entry name" value="PFL1_activating"/>
</dbReference>
<dbReference type="GO" id="GO:0006006">
    <property type="term" value="P:glucose metabolic process"/>
    <property type="evidence" value="ECO:0007669"/>
    <property type="project" value="UniProtKB-KW"/>
</dbReference>
<organism evidence="12 13">
    <name type="scientific">Propionivibrio dicarboxylicus</name>
    <dbReference type="NCBI Taxonomy" id="83767"/>
    <lineage>
        <taxon>Bacteria</taxon>
        <taxon>Pseudomonadati</taxon>
        <taxon>Pseudomonadota</taxon>
        <taxon>Betaproteobacteria</taxon>
        <taxon>Rhodocyclales</taxon>
        <taxon>Rhodocyclaceae</taxon>
        <taxon>Propionivibrio</taxon>
    </lineage>
</organism>
<dbReference type="InterPro" id="IPR034457">
    <property type="entry name" value="Organic_radical-activating"/>
</dbReference>
<evidence type="ECO:0000256" key="5">
    <source>
        <dbReference type="ARBA" id="ARBA00022691"/>
    </source>
</evidence>
<dbReference type="PROSITE" id="PS01087">
    <property type="entry name" value="RADICAL_ACTIVATING"/>
    <property type="match status" value="1"/>
</dbReference>
<keyword evidence="4" id="KW-0119">Carbohydrate metabolism</keyword>
<keyword evidence="4" id="KW-0313">Glucose metabolism</keyword>
<comment type="cofactor">
    <cofactor evidence="10">
        <name>[4Fe-4S] cluster</name>
        <dbReference type="ChEBI" id="CHEBI:49883"/>
    </cofactor>
    <text evidence="10">Binds 1 [4Fe-4S] cluster. The cluster is coordinated with 3 cysteines and an exchangeable S-adenosyl-L-methionine.</text>
</comment>
<dbReference type="OrthoDB" id="9782387at2"/>
<dbReference type="Pfam" id="PF04055">
    <property type="entry name" value="Radical_SAM"/>
    <property type="match status" value="1"/>
</dbReference>
<dbReference type="STRING" id="83767.SAMN05660652_02510"/>
<dbReference type="SFLD" id="SFLDS00029">
    <property type="entry name" value="Radical_SAM"/>
    <property type="match status" value="1"/>
</dbReference>
<protein>
    <recommendedName>
        <fullName evidence="10">Pyruvate formate-lyase-activating enzyme</fullName>
        <ecNumber evidence="10">1.97.1.4</ecNumber>
    </recommendedName>
</protein>
<evidence type="ECO:0000256" key="9">
    <source>
        <dbReference type="ARBA" id="ARBA00023014"/>
    </source>
</evidence>
<dbReference type="InterPro" id="IPR007197">
    <property type="entry name" value="rSAM"/>
</dbReference>
<evidence type="ECO:0000256" key="6">
    <source>
        <dbReference type="ARBA" id="ARBA00022723"/>
    </source>
</evidence>
<keyword evidence="6 10" id="KW-0479">Metal-binding</keyword>
<dbReference type="PANTHER" id="PTHR30352">
    <property type="entry name" value="PYRUVATE FORMATE-LYASE-ACTIVATING ENZYME"/>
    <property type="match status" value="1"/>
</dbReference>
<evidence type="ECO:0000313" key="12">
    <source>
        <dbReference type="EMBL" id="SDH91035.1"/>
    </source>
</evidence>
<keyword evidence="7 10" id="KW-0560">Oxidoreductase</keyword>
<dbReference type="EC" id="1.97.1.4" evidence="10"/>
<evidence type="ECO:0000256" key="2">
    <source>
        <dbReference type="ARBA" id="ARBA00009777"/>
    </source>
</evidence>
<dbReference type="AlphaFoldDB" id="A0A1G8G9F7"/>
<dbReference type="InterPro" id="IPR012839">
    <property type="entry name" value="Organic_radical_activase"/>
</dbReference>
<dbReference type="InterPro" id="IPR058240">
    <property type="entry name" value="rSAM_sf"/>
</dbReference>
<dbReference type="Gene3D" id="3.20.20.70">
    <property type="entry name" value="Aldolase class I"/>
    <property type="match status" value="1"/>
</dbReference>
<evidence type="ECO:0000256" key="4">
    <source>
        <dbReference type="ARBA" id="ARBA00022526"/>
    </source>
</evidence>
<dbReference type="SFLD" id="SFLDG01066">
    <property type="entry name" value="organic_radical-activating_enz"/>
    <property type="match status" value="1"/>
</dbReference>
<dbReference type="RefSeq" id="WP_091938178.1">
    <property type="nucleotide sequence ID" value="NZ_FNCY01000010.1"/>
</dbReference>
<dbReference type="PROSITE" id="PS51918">
    <property type="entry name" value="RADICAL_SAM"/>
    <property type="match status" value="1"/>
</dbReference>
<evidence type="ECO:0000313" key="13">
    <source>
        <dbReference type="Proteomes" id="UP000198607"/>
    </source>
</evidence>
<keyword evidence="12" id="KW-0670">Pyruvate</keyword>
<evidence type="ECO:0000256" key="8">
    <source>
        <dbReference type="ARBA" id="ARBA00023004"/>
    </source>
</evidence>
<keyword evidence="5 10" id="KW-0949">S-adenosyl-L-methionine</keyword>
<dbReference type="EMBL" id="FNCY01000010">
    <property type="protein sequence ID" value="SDH91035.1"/>
    <property type="molecule type" value="Genomic_DNA"/>
</dbReference>
<evidence type="ECO:0000259" key="11">
    <source>
        <dbReference type="PROSITE" id="PS51918"/>
    </source>
</evidence>
<dbReference type="Proteomes" id="UP000198607">
    <property type="component" value="Unassembled WGS sequence"/>
</dbReference>
<comment type="function">
    <text evidence="1">Activation of pyruvate formate-lyase 1 under anaerobic conditions by generation of an organic free radical, using S-adenosylmethionine and reduced flavodoxin as cosubstrates to produce 5'-deoxy-adenosine.</text>
</comment>
<dbReference type="GO" id="GO:0043365">
    <property type="term" value="F:[formate-C-acetyltransferase]-activating enzyme activity"/>
    <property type="evidence" value="ECO:0007669"/>
    <property type="project" value="UniProtKB-UniRule"/>
</dbReference>
<gene>
    <name evidence="12" type="ORF">SAMN05660652_02510</name>
</gene>
<comment type="function">
    <text evidence="10">Activation of pyruvate formate-lyase under anaerobic conditions by generation of an organic free radical, using S-adenosylmethionine and reduced flavodoxin as cosubstrates to produce 5'-deoxy-adenosine.</text>
</comment>
<keyword evidence="9 10" id="KW-0411">Iron-sulfur</keyword>
<sequence length="253" mass="28254">MRIRTGPRKTQSVDGYIHSLETLGTVDGPGVRFVVFTQGCPHRCLYCHNPDSWRLKHGKRVASAEILDQIENTSTFLQRAKGGVTISGGEPLVQPAFVGSILRGCKEMKLHTALDTTGYLGDKASDAMLADIDLVMLDIKSYDPDTYRRLCGVDLQPTLDFARRLERLGRSIWIRYVVVPGLTDVDEHVAGLADFVASVKTVERVEILPFHKMGEFKWQELRKPYQLTATEPPDAATMARVRQHFTSRGLTVA</sequence>
<dbReference type="SUPFAM" id="SSF102114">
    <property type="entry name" value="Radical SAM enzymes"/>
    <property type="match status" value="1"/>
</dbReference>
<comment type="subcellular location">
    <subcellularLocation>
        <location evidence="10">Cytoplasm</location>
    </subcellularLocation>
</comment>
<dbReference type="GO" id="GO:0005737">
    <property type="term" value="C:cytoplasm"/>
    <property type="evidence" value="ECO:0007669"/>
    <property type="project" value="UniProtKB-SubCell"/>
</dbReference>
<evidence type="ECO:0000256" key="10">
    <source>
        <dbReference type="RuleBase" id="RU362053"/>
    </source>
</evidence>
<dbReference type="GO" id="GO:0046872">
    <property type="term" value="F:metal ion binding"/>
    <property type="evidence" value="ECO:0007669"/>
    <property type="project" value="UniProtKB-UniRule"/>
</dbReference>
<keyword evidence="12" id="KW-0456">Lyase</keyword>
<dbReference type="GO" id="GO:0016829">
    <property type="term" value="F:lyase activity"/>
    <property type="evidence" value="ECO:0007669"/>
    <property type="project" value="UniProtKB-KW"/>
</dbReference>
<evidence type="ECO:0000256" key="3">
    <source>
        <dbReference type="ARBA" id="ARBA00022485"/>
    </source>
</evidence>
<reference evidence="12 13" key="1">
    <citation type="submission" date="2016-10" db="EMBL/GenBank/DDBJ databases">
        <authorList>
            <person name="de Groot N.N."/>
        </authorList>
    </citation>
    <scope>NUCLEOTIDE SEQUENCE [LARGE SCALE GENOMIC DNA]</scope>
    <source>
        <strain evidence="12 13">DSM 5885</strain>
    </source>
</reference>
<comment type="catalytic activity">
    <reaction evidence="10">
        <text>glycyl-[formate C-acetyltransferase] + reduced [flavodoxin] + S-adenosyl-L-methionine = glycin-2-yl radical-[formate C-acetyltransferase] + semiquinone [flavodoxin] + 5'-deoxyadenosine + L-methionine + H(+)</text>
        <dbReference type="Rhea" id="RHEA:19225"/>
        <dbReference type="Rhea" id="RHEA-COMP:10622"/>
        <dbReference type="Rhea" id="RHEA-COMP:12190"/>
        <dbReference type="Rhea" id="RHEA-COMP:12191"/>
        <dbReference type="Rhea" id="RHEA-COMP:14480"/>
        <dbReference type="ChEBI" id="CHEBI:15378"/>
        <dbReference type="ChEBI" id="CHEBI:17319"/>
        <dbReference type="ChEBI" id="CHEBI:29947"/>
        <dbReference type="ChEBI" id="CHEBI:32722"/>
        <dbReference type="ChEBI" id="CHEBI:57618"/>
        <dbReference type="ChEBI" id="CHEBI:57844"/>
        <dbReference type="ChEBI" id="CHEBI:59789"/>
        <dbReference type="ChEBI" id="CHEBI:140311"/>
        <dbReference type="EC" id="1.97.1.4"/>
    </reaction>
</comment>
<accession>A0A1G8G9F7</accession>
<evidence type="ECO:0000256" key="1">
    <source>
        <dbReference type="ARBA" id="ARBA00002918"/>
    </source>
</evidence>